<name>A0ABQ4KDX1_9BACI</name>
<evidence type="ECO:0000313" key="3">
    <source>
        <dbReference type="Proteomes" id="UP000680279"/>
    </source>
</evidence>
<reference evidence="2 3" key="1">
    <citation type="submission" date="2021-03" db="EMBL/GenBank/DDBJ databases">
        <title>Antimicrobial resistance genes in bacteria isolated from Japanese honey, and their potential for conferring macrolide and lincosamide resistance in the American foulbrood pathogen Paenibacillus larvae.</title>
        <authorList>
            <person name="Okamoto M."/>
            <person name="Kumagai M."/>
            <person name="Kanamori H."/>
            <person name="Takamatsu D."/>
        </authorList>
    </citation>
    <scope>NUCLEOTIDE SEQUENCE [LARGE SCALE GENOMIC DNA]</scope>
    <source>
        <strain evidence="2 3">J1TS3</strain>
    </source>
</reference>
<evidence type="ECO:0000256" key="1">
    <source>
        <dbReference type="SAM" id="MobiDB-lite"/>
    </source>
</evidence>
<sequence>MKDGTNTDMLRGAVSKHRSGDFRMGEPTASNGAVSCTEYIGAGRQTRGTETS</sequence>
<accession>A0ABQ4KDX1</accession>
<gene>
    <name evidence="2" type="ORF">J1TS3_45490</name>
</gene>
<evidence type="ECO:0000313" key="2">
    <source>
        <dbReference type="EMBL" id="GIN23415.1"/>
    </source>
</evidence>
<protein>
    <submittedName>
        <fullName evidence="2">Uncharacterized protein</fullName>
    </submittedName>
</protein>
<dbReference type="EMBL" id="BOQT01000043">
    <property type="protein sequence ID" value="GIN23415.1"/>
    <property type="molecule type" value="Genomic_DNA"/>
</dbReference>
<proteinExistence type="predicted"/>
<organism evidence="2 3">
    <name type="scientific">Siminovitchia fordii</name>
    <dbReference type="NCBI Taxonomy" id="254759"/>
    <lineage>
        <taxon>Bacteria</taxon>
        <taxon>Bacillati</taxon>
        <taxon>Bacillota</taxon>
        <taxon>Bacilli</taxon>
        <taxon>Bacillales</taxon>
        <taxon>Bacillaceae</taxon>
        <taxon>Siminovitchia</taxon>
    </lineage>
</organism>
<keyword evidence="3" id="KW-1185">Reference proteome</keyword>
<comment type="caution">
    <text evidence="2">The sequence shown here is derived from an EMBL/GenBank/DDBJ whole genome shotgun (WGS) entry which is preliminary data.</text>
</comment>
<dbReference type="Proteomes" id="UP000680279">
    <property type="component" value="Unassembled WGS sequence"/>
</dbReference>
<feature type="region of interest" description="Disordered" evidence="1">
    <location>
        <begin position="1"/>
        <end position="52"/>
    </location>
</feature>